<evidence type="ECO:0000256" key="2">
    <source>
        <dbReference type="SAM" id="Phobius"/>
    </source>
</evidence>
<feature type="transmembrane region" description="Helical" evidence="2">
    <location>
        <begin position="30"/>
        <end position="55"/>
    </location>
</feature>
<reference evidence="3" key="1">
    <citation type="submission" date="2020-06" db="EMBL/GenBank/DDBJ databases">
        <title>Draft genome sequences of strains closely related to Aspergillus parafelis and Aspergillus hiratsukae.</title>
        <authorList>
            <person name="Dos Santos R.A.C."/>
            <person name="Rivero-Menendez O."/>
            <person name="Steenwyk J.L."/>
            <person name="Mead M.E."/>
            <person name="Goldman G.H."/>
            <person name="Alastruey-Izquierdo A."/>
            <person name="Rokas A."/>
        </authorList>
    </citation>
    <scope>NUCLEOTIDE SEQUENCE</scope>
    <source>
        <strain evidence="3">CNM-CM7691</strain>
    </source>
</reference>
<dbReference type="Proteomes" id="UP000641853">
    <property type="component" value="Unassembled WGS sequence"/>
</dbReference>
<accession>A0A8H6V9F6</accession>
<sequence>MSSTSPVPPSGSTNSDRAADSSSSPTSSPLLFFVALGFGVVFTNLWIIVGVKYCFRYNQRNRQLRNEDTGEPIDLVTMPRTHRRRREKKLMTMDEVNLRFPLTKYKAWRSTRADANLPTAEAVSAADSSLHSPNIKNGTLVVDTSVSPSLVKPASTDSQRQIGSAIAQPSTVAPDAGTQFAQLNEKSDGRPVFADCRHTREVTRYTNHEMKHVHDQDGCEYHGLEDIGDADHPIRTATPAELLPTPGDSCAICLDAIEDDDDILGGPAVHSAKQITSLLNLALTLWQSVKFVTTCLLYGTAFNIWGSFVLGEYGKVLESAPDEALPEEDFPEKKVMATERTVSRPEEGAASDPFFIPLGWPRLREGTFYSSSDPEWREFVRMSRDGRKLESLKDDLATISLRNASASNILLQLLGGPLNITGFWLVHHFPSRAPPEYALSGLEIADTEISWAVRPVSSDTGDRIRKCMKPLFVALAARDAYLVLMKRQLSRIGFPVSDKIQVGTDSLVMPPSGTGFTGLIDGSADYHKTGSQLSSADEPHGRVTQQNNPWLNPSSVLSSLQWLPLPNLGPESDLRAAAVAFKWRLNDCWARELHTPRRGTFFIVGPVGLKGPKGFCRVEVRGEYDPSTSRWTHVSMQLKDLNIFKQRALGSR</sequence>
<keyword evidence="2" id="KW-0472">Membrane</keyword>
<evidence type="ECO:0000256" key="1">
    <source>
        <dbReference type="SAM" id="MobiDB-lite"/>
    </source>
</evidence>
<protein>
    <submittedName>
        <fullName evidence="3">Uncharacterized protein</fullName>
    </submittedName>
</protein>
<comment type="caution">
    <text evidence="3">The sequence shown here is derived from an EMBL/GenBank/DDBJ whole genome shotgun (WGS) entry which is preliminary data.</text>
</comment>
<evidence type="ECO:0000313" key="3">
    <source>
        <dbReference type="EMBL" id="KAF7182502.1"/>
    </source>
</evidence>
<keyword evidence="2" id="KW-0812">Transmembrane</keyword>
<feature type="region of interest" description="Disordered" evidence="1">
    <location>
        <begin position="1"/>
        <end position="21"/>
    </location>
</feature>
<dbReference type="EMBL" id="JACBAG010001775">
    <property type="protein sequence ID" value="KAF7182502.1"/>
    <property type="molecule type" value="Genomic_DNA"/>
</dbReference>
<proteinExistence type="predicted"/>
<keyword evidence="2" id="KW-1133">Transmembrane helix</keyword>
<name>A0A8H6V9F6_9EURO</name>
<gene>
    <name evidence="3" type="ORF">CNMCM7691_002073</name>
</gene>
<keyword evidence="4" id="KW-1185">Reference proteome</keyword>
<feature type="region of interest" description="Disordered" evidence="1">
    <location>
        <begin position="529"/>
        <end position="548"/>
    </location>
</feature>
<evidence type="ECO:0000313" key="4">
    <source>
        <dbReference type="Proteomes" id="UP000641853"/>
    </source>
</evidence>
<organism evidence="3 4">
    <name type="scientific">Aspergillus felis</name>
    <dbReference type="NCBI Taxonomy" id="1287682"/>
    <lineage>
        <taxon>Eukaryota</taxon>
        <taxon>Fungi</taxon>
        <taxon>Dikarya</taxon>
        <taxon>Ascomycota</taxon>
        <taxon>Pezizomycotina</taxon>
        <taxon>Eurotiomycetes</taxon>
        <taxon>Eurotiomycetidae</taxon>
        <taxon>Eurotiales</taxon>
        <taxon>Aspergillaceae</taxon>
        <taxon>Aspergillus</taxon>
        <taxon>Aspergillus subgen. Fumigati</taxon>
    </lineage>
</organism>
<dbReference type="AlphaFoldDB" id="A0A8H6V9F6"/>